<dbReference type="RefSeq" id="WP_141007602.1">
    <property type="nucleotide sequence ID" value="NZ_BAAAOR010000030.1"/>
</dbReference>
<evidence type="ECO:0000256" key="1">
    <source>
        <dbReference type="SAM" id="MobiDB-lite"/>
    </source>
</evidence>
<dbReference type="Gene3D" id="2.130.10.10">
    <property type="entry name" value="YVTN repeat-like/Quinoprotein amine dehydrogenase"/>
    <property type="match status" value="1"/>
</dbReference>
<comment type="caution">
    <text evidence="3">The sequence shown here is derived from an EMBL/GenBank/DDBJ whole genome shotgun (WGS) entry which is preliminary data.</text>
</comment>
<accession>A0ABN2B9B8</accession>
<evidence type="ECO:0000256" key="2">
    <source>
        <dbReference type="SAM" id="SignalP"/>
    </source>
</evidence>
<feature type="signal peptide" evidence="2">
    <location>
        <begin position="1"/>
        <end position="32"/>
    </location>
</feature>
<feature type="chain" id="PRO_5045193439" description="LVIVD repeat-containing protein" evidence="2">
    <location>
        <begin position="33"/>
        <end position="486"/>
    </location>
</feature>
<dbReference type="InterPro" id="IPR011044">
    <property type="entry name" value="Quino_amine_DH_bsu"/>
</dbReference>
<evidence type="ECO:0000313" key="3">
    <source>
        <dbReference type="EMBL" id="GAA1536534.1"/>
    </source>
</evidence>
<keyword evidence="4" id="KW-1185">Reference proteome</keyword>
<sequence length="486" mass="51361">MGTVRGWIGDPVRRRVSVALAAAAVLVGGAFAAAADPPAVPQPVAEATCGPGSRPETTALQGRAPKADFASGRAQQGYTCNTVEVGHHGSTGGFKTLRYTDAQGHTCAFYDSTRMLGLDVVGNLLNGTGLGVVVLDMSDPAHPRKTANLITPAMLSPHESLLVNAERGLLVGVLGTLATAPGVLDVYDVRTDCRRPRLLSTTLSGVLGHESGFAPDGNTFWTAGAAGFTMTAVDLTDPRRPRTLMTKAGVVAHGLRFSDDGATMYVANMGTPSANAVLDDPSLQVYDVSEVQARAPRPSISLLGEVDWPGISIPQVAEPFHRDGRRYVLEVDEFTDWFGDGWTVDFRNGPVGGARIIDVTDPSVPAVVSDIRLEVHQRENRTQEVLSDPGSGLPIGGYSAHYCSVPTREAPKLAACSMIGSGLRIFDISDVRHPREVAYFNKPAKGGASALSQPAWDPAGDAVWYTDGTSGFYVVRLTNGVEDLLD</sequence>
<reference evidence="3 4" key="1">
    <citation type="journal article" date="2019" name="Int. J. Syst. Evol. Microbiol.">
        <title>The Global Catalogue of Microorganisms (GCM) 10K type strain sequencing project: providing services to taxonomists for standard genome sequencing and annotation.</title>
        <authorList>
            <consortium name="The Broad Institute Genomics Platform"/>
            <consortium name="The Broad Institute Genome Sequencing Center for Infectious Disease"/>
            <person name="Wu L."/>
            <person name="Ma J."/>
        </authorList>
    </citation>
    <scope>NUCLEOTIDE SEQUENCE [LARGE SCALE GENOMIC DNA]</scope>
    <source>
        <strain evidence="3 4">JCM 14942</strain>
    </source>
</reference>
<dbReference type="EMBL" id="BAAAOR010000030">
    <property type="protein sequence ID" value="GAA1536534.1"/>
    <property type="molecule type" value="Genomic_DNA"/>
</dbReference>
<keyword evidence="2" id="KW-0732">Signal</keyword>
<dbReference type="SUPFAM" id="SSF50969">
    <property type="entry name" value="YVTN repeat-like/Quinoprotein amine dehydrogenase"/>
    <property type="match status" value="1"/>
</dbReference>
<organism evidence="3 4">
    <name type="scientific">Nocardioides humi</name>
    <dbReference type="NCBI Taxonomy" id="449461"/>
    <lineage>
        <taxon>Bacteria</taxon>
        <taxon>Bacillati</taxon>
        <taxon>Actinomycetota</taxon>
        <taxon>Actinomycetes</taxon>
        <taxon>Propionibacteriales</taxon>
        <taxon>Nocardioidaceae</taxon>
        <taxon>Nocardioides</taxon>
    </lineage>
</organism>
<dbReference type="Proteomes" id="UP001500842">
    <property type="component" value="Unassembled WGS sequence"/>
</dbReference>
<proteinExistence type="predicted"/>
<evidence type="ECO:0000313" key="4">
    <source>
        <dbReference type="Proteomes" id="UP001500842"/>
    </source>
</evidence>
<evidence type="ECO:0008006" key="5">
    <source>
        <dbReference type="Google" id="ProtNLM"/>
    </source>
</evidence>
<dbReference type="InterPro" id="IPR015943">
    <property type="entry name" value="WD40/YVTN_repeat-like_dom_sf"/>
</dbReference>
<name>A0ABN2B9B8_9ACTN</name>
<protein>
    <recommendedName>
        <fullName evidence="5">LVIVD repeat-containing protein</fullName>
    </recommendedName>
</protein>
<gene>
    <name evidence="3" type="ORF">GCM10009788_44160</name>
</gene>
<feature type="region of interest" description="Disordered" evidence="1">
    <location>
        <begin position="41"/>
        <end position="63"/>
    </location>
</feature>